<evidence type="ECO:0000313" key="2">
    <source>
        <dbReference type="EMBL" id="MBW74476.1"/>
    </source>
</evidence>
<organism evidence="2">
    <name type="scientific">Anopheles darlingi</name>
    <name type="common">Mosquito</name>
    <dbReference type="NCBI Taxonomy" id="43151"/>
    <lineage>
        <taxon>Eukaryota</taxon>
        <taxon>Metazoa</taxon>
        <taxon>Ecdysozoa</taxon>
        <taxon>Arthropoda</taxon>
        <taxon>Hexapoda</taxon>
        <taxon>Insecta</taxon>
        <taxon>Pterygota</taxon>
        <taxon>Neoptera</taxon>
        <taxon>Endopterygota</taxon>
        <taxon>Diptera</taxon>
        <taxon>Nematocera</taxon>
        <taxon>Culicoidea</taxon>
        <taxon>Culicidae</taxon>
        <taxon>Anophelinae</taxon>
        <taxon>Anopheles</taxon>
    </lineage>
</organism>
<dbReference type="AlphaFoldDB" id="A0A2M4DA86"/>
<feature type="signal peptide" evidence="1">
    <location>
        <begin position="1"/>
        <end position="21"/>
    </location>
</feature>
<protein>
    <submittedName>
        <fullName evidence="2">Putative secreted protein</fullName>
    </submittedName>
</protein>
<reference evidence="2" key="1">
    <citation type="submission" date="2018-01" db="EMBL/GenBank/DDBJ databases">
        <title>An insight into the sialome of Amazonian anophelines.</title>
        <authorList>
            <person name="Ribeiro J.M."/>
            <person name="Scarpassa V."/>
            <person name="Calvo E."/>
        </authorList>
    </citation>
    <scope>NUCLEOTIDE SEQUENCE</scope>
</reference>
<evidence type="ECO:0000256" key="1">
    <source>
        <dbReference type="SAM" id="SignalP"/>
    </source>
</evidence>
<name>A0A2M4DA86_ANODA</name>
<dbReference type="EMBL" id="GGFL01010298">
    <property type="protein sequence ID" value="MBW74476.1"/>
    <property type="molecule type" value="Transcribed_RNA"/>
</dbReference>
<accession>A0A2M4DA86</accession>
<keyword evidence="1" id="KW-0732">Signal</keyword>
<sequence>MLSHGVKWLLPALVWFYQTACDLSILQFYAPFPSRIATSRCCHNRCAGRMAHCPLSHFVIPQPGNSFANSRC</sequence>
<feature type="chain" id="PRO_5014663120" evidence="1">
    <location>
        <begin position="22"/>
        <end position="72"/>
    </location>
</feature>
<proteinExistence type="predicted"/>